<keyword evidence="1" id="KW-0233">DNA recombination</keyword>
<name>A0ABU2BXR7_9ACTN</name>
<keyword evidence="3" id="KW-1185">Reference proteome</keyword>
<dbReference type="RefSeq" id="WP_310303233.1">
    <property type="nucleotide sequence ID" value="NZ_BAAAPS010000010.1"/>
</dbReference>
<reference evidence="2 3" key="1">
    <citation type="submission" date="2023-07" db="EMBL/GenBank/DDBJ databases">
        <title>Sequencing the genomes of 1000 actinobacteria strains.</title>
        <authorList>
            <person name="Klenk H.-P."/>
        </authorList>
    </citation>
    <scope>NUCLEOTIDE SEQUENCE [LARGE SCALE GENOMIC DNA]</scope>
    <source>
        <strain evidence="2 3">DSM 19426</strain>
    </source>
</reference>
<dbReference type="Proteomes" id="UP001183648">
    <property type="component" value="Unassembled WGS sequence"/>
</dbReference>
<organism evidence="2 3">
    <name type="scientific">Nocardioides marmoribigeumensis</name>
    <dbReference type="NCBI Taxonomy" id="433649"/>
    <lineage>
        <taxon>Bacteria</taxon>
        <taxon>Bacillati</taxon>
        <taxon>Actinomycetota</taxon>
        <taxon>Actinomycetes</taxon>
        <taxon>Propionibacteriales</taxon>
        <taxon>Nocardioidaceae</taxon>
        <taxon>Nocardioides</taxon>
    </lineage>
</organism>
<comment type="caution">
    <text evidence="2">The sequence shown here is derived from an EMBL/GenBank/DDBJ whole genome shotgun (WGS) entry which is preliminary data.</text>
</comment>
<dbReference type="InterPro" id="IPR013762">
    <property type="entry name" value="Integrase-like_cat_sf"/>
</dbReference>
<evidence type="ECO:0000313" key="2">
    <source>
        <dbReference type="EMBL" id="MDR7363179.1"/>
    </source>
</evidence>
<dbReference type="SUPFAM" id="SSF56349">
    <property type="entry name" value="DNA breaking-rejoining enzymes"/>
    <property type="match status" value="1"/>
</dbReference>
<evidence type="ECO:0000256" key="1">
    <source>
        <dbReference type="ARBA" id="ARBA00023172"/>
    </source>
</evidence>
<gene>
    <name evidence="2" type="ORF">J2S63_002732</name>
</gene>
<dbReference type="InterPro" id="IPR011010">
    <property type="entry name" value="DNA_brk_join_enz"/>
</dbReference>
<evidence type="ECO:0000313" key="3">
    <source>
        <dbReference type="Proteomes" id="UP001183648"/>
    </source>
</evidence>
<accession>A0ABU2BXR7</accession>
<dbReference type="Gene3D" id="1.10.443.10">
    <property type="entry name" value="Intergrase catalytic core"/>
    <property type="match status" value="1"/>
</dbReference>
<dbReference type="EMBL" id="JAVDYG010000001">
    <property type="protein sequence ID" value="MDR7363179.1"/>
    <property type="molecule type" value="Genomic_DNA"/>
</dbReference>
<sequence>MRPLGVLIEFQPGAVLLTIRRSKTDQHAEGRVVAVVHGQHAATDPIAALDAWLRHRGTEPGRMFTSLRSGSVTREPISGEAISIVLRKRARGAGHATSAAVAGVALDRIAAQTRHKRLSTLIERYIRPAQAMEHTSSRDLGL</sequence>
<proteinExistence type="predicted"/>
<protein>
    <submittedName>
        <fullName evidence="2">Uncharacterized protein</fullName>
    </submittedName>
</protein>